<organism evidence="2 3">
    <name type="scientific">Abyssalbus ytuae</name>
    <dbReference type="NCBI Taxonomy" id="2926907"/>
    <lineage>
        <taxon>Bacteria</taxon>
        <taxon>Pseudomonadati</taxon>
        <taxon>Bacteroidota</taxon>
        <taxon>Flavobacteriia</taxon>
        <taxon>Flavobacteriales</taxon>
        <taxon>Flavobacteriaceae</taxon>
        <taxon>Abyssalbus</taxon>
    </lineage>
</organism>
<evidence type="ECO:0000313" key="3">
    <source>
        <dbReference type="Proteomes" id="UP000831290"/>
    </source>
</evidence>
<feature type="domain" description="General stress protein FMN-binding split barrel" evidence="1">
    <location>
        <begin position="12"/>
        <end position="155"/>
    </location>
</feature>
<dbReference type="RefSeq" id="WP_255841976.1">
    <property type="nucleotide sequence ID" value="NZ_CP094358.1"/>
</dbReference>
<dbReference type="Proteomes" id="UP000831290">
    <property type="component" value="Chromosome"/>
</dbReference>
<proteinExistence type="predicted"/>
<evidence type="ECO:0000313" key="2">
    <source>
        <dbReference type="EMBL" id="UOB16739.1"/>
    </source>
</evidence>
<dbReference type="EMBL" id="CP094358">
    <property type="protein sequence ID" value="UOB16739.1"/>
    <property type="molecule type" value="Genomic_DNA"/>
</dbReference>
<dbReference type="KEGG" id="fbm:MQE35_13450"/>
<dbReference type="Pfam" id="PF16242">
    <property type="entry name" value="Pyrid_ox_like"/>
    <property type="match status" value="1"/>
</dbReference>
<evidence type="ECO:0000259" key="1">
    <source>
        <dbReference type="Pfam" id="PF16242"/>
    </source>
</evidence>
<name>A0A9E6ZJI4_9FLAO</name>
<accession>A0A9E6ZJI4</accession>
<dbReference type="InterPro" id="IPR038725">
    <property type="entry name" value="YdaG_split_barrel_FMN-bd"/>
</dbReference>
<dbReference type="PANTHER" id="PTHR34818">
    <property type="entry name" value="PROTEIN BLI-3"/>
    <property type="match status" value="1"/>
</dbReference>
<dbReference type="PANTHER" id="PTHR34818:SF1">
    <property type="entry name" value="PROTEIN BLI-3"/>
    <property type="match status" value="1"/>
</dbReference>
<sequence length="166" mass="18926">MGENNLKKKEGLEKIKEITGHTKTCMMLTNLNKIPLSANPMTTAEVDDEGNLWFFISKDHTNYKEISGDNRIQLVYANEGKNEYLSVYGIGILLVDKEKIDQLWSPYLEAWYDGKNDPNISLLKIWIEDAYYWDSKSNKLVTLLKMASAALSGDKKELTEKGKISL</sequence>
<dbReference type="InterPro" id="IPR012349">
    <property type="entry name" value="Split_barrel_FMN-bd"/>
</dbReference>
<gene>
    <name evidence="2" type="ORF">MQE35_13450</name>
</gene>
<dbReference type="SUPFAM" id="SSF50475">
    <property type="entry name" value="FMN-binding split barrel"/>
    <property type="match status" value="1"/>
</dbReference>
<protein>
    <submittedName>
        <fullName evidence="2">Pyridoxamine 5'-phosphate oxidase family protein</fullName>
    </submittedName>
</protein>
<reference evidence="2" key="1">
    <citation type="submission" date="2022-03" db="EMBL/GenBank/DDBJ databases">
        <title>Description of Abyssus ytuae gen. nov., sp. nov., a novel member of the family Flavobacteriaceae isolated from the sediment of Mariana Trench.</title>
        <authorList>
            <person name="Zhang J."/>
            <person name="Xu X."/>
        </authorList>
    </citation>
    <scope>NUCLEOTIDE SEQUENCE</scope>
    <source>
        <strain evidence="2">MT3330</strain>
    </source>
</reference>
<dbReference type="InterPro" id="IPR052917">
    <property type="entry name" value="Stress-Dev_Protein"/>
</dbReference>
<keyword evidence="3" id="KW-1185">Reference proteome</keyword>
<dbReference type="AlphaFoldDB" id="A0A9E6ZJI4"/>
<dbReference type="Gene3D" id="2.30.110.10">
    <property type="entry name" value="Electron Transport, Fmn-binding Protein, Chain A"/>
    <property type="match status" value="1"/>
</dbReference>